<feature type="transmembrane region" description="Helical" evidence="2">
    <location>
        <begin position="220"/>
        <end position="242"/>
    </location>
</feature>
<organism evidence="4 5">
    <name type="scientific">Rubus argutus</name>
    <name type="common">Southern blackberry</name>
    <dbReference type="NCBI Taxonomy" id="59490"/>
    <lineage>
        <taxon>Eukaryota</taxon>
        <taxon>Viridiplantae</taxon>
        <taxon>Streptophyta</taxon>
        <taxon>Embryophyta</taxon>
        <taxon>Tracheophyta</taxon>
        <taxon>Spermatophyta</taxon>
        <taxon>Magnoliopsida</taxon>
        <taxon>eudicotyledons</taxon>
        <taxon>Gunneridae</taxon>
        <taxon>Pentapetalae</taxon>
        <taxon>rosids</taxon>
        <taxon>fabids</taxon>
        <taxon>Rosales</taxon>
        <taxon>Rosaceae</taxon>
        <taxon>Rosoideae</taxon>
        <taxon>Rosoideae incertae sedis</taxon>
        <taxon>Rubus</taxon>
    </lineage>
</organism>
<gene>
    <name evidence="4" type="ORF">M0R45_021639</name>
</gene>
<reference evidence="4 5" key="1">
    <citation type="journal article" date="2023" name="G3 (Bethesda)">
        <title>A chromosome-length genome assembly and annotation of blackberry (Rubus argutus, cv. 'Hillquist').</title>
        <authorList>
            <person name="Bruna T."/>
            <person name="Aryal R."/>
            <person name="Dudchenko O."/>
            <person name="Sargent D.J."/>
            <person name="Mead D."/>
            <person name="Buti M."/>
            <person name="Cavallini A."/>
            <person name="Hytonen T."/>
            <person name="Andres J."/>
            <person name="Pham M."/>
            <person name="Weisz D."/>
            <person name="Mascagni F."/>
            <person name="Usai G."/>
            <person name="Natali L."/>
            <person name="Bassil N."/>
            <person name="Fernandez G.E."/>
            <person name="Lomsadze A."/>
            <person name="Armour M."/>
            <person name="Olukolu B."/>
            <person name="Poorten T."/>
            <person name="Britton C."/>
            <person name="Davik J."/>
            <person name="Ashrafi H."/>
            <person name="Aiden E.L."/>
            <person name="Borodovsky M."/>
            <person name="Worthington M."/>
        </authorList>
    </citation>
    <scope>NUCLEOTIDE SEQUENCE [LARGE SCALE GENOMIC DNA]</scope>
    <source>
        <strain evidence="4">PI 553951</strain>
    </source>
</reference>
<dbReference type="EMBL" id="JBEDUW010000004">
    <property type="protein sequence ID" value="KAK9934498.1"/>
    <property type="molecule type" value="Genomic_DNA"/>
</dbReference>
<dbReference type="GO" id="GO:0004175">
    <property type="term" value="F:endopeptidase activity"/>
    <property type="evidence" value="ECO:0007669"/>
    <property type="project" value="UniProtKB-ARBA"/>
</dbReference>
<sequence>MGLLTVNNASTTSLTWGNSIFTRGKAVGLYDVRKRLPANPCSRVTSSPRAFASRNSVKKLRREKQASERVADKGSSSEYVQNDNKEEPGDNSAAQKVVNIPSRGTVLQACTVTSGLIAALGILIRQASHVASIEGLPVLDCSLEVPFDFEMWNLQLITGLVVLISSCRYLLLKTWPDFAESSEAANQQVLTSLQPLDYMIVAFLPGVSEELLFRGALQPLFGSNWSSALVVALIFGVLHLGSGRKYSFAIWATLVGFVYGCATIASSSLVVPMVSHAANNLVGGILWRYRSDSSGEISDSN</sequence>
<evidence type="ECO:0000313" key="4">
    <source>
        <dbReference type="EMBL" id="KAK9934498.1"/>
    </source>
</evidence>
<feature type="region of interest" description="Disordered" evidence="1">
    <location>
        <begin position="41"/>
        <end position="94"/>
    </location>
</feature>
<dbReference type="PANTHER" id="PTHR43592:SF7">
    <property type="entry name" value="CAAX AMINO TERMINAL PROTEASE FAMILY PROTEIN"/>
    <property type="match status" value="1"/>
</dbReference>
<feature type="transmembrane region" description="Helical" evidence="2">
    <location>
        <begin position="248"/>
        <end position="271"/>
    </location>
</feature>
<dbReference type="InterPro" id="IPR003675">
    <property type="entry name" value="Rce1/LyrA-like_dom"/>
</dbReference>
<dbReference type="GO" id="GO:0080120">
    <property type="term" value="P:CAAX-box protein maturation"/>
    <property type="evidence" value="ECO:0007669"/>
    <property type="project" value="UniProtKB-ARBA"/>
</dbReference>
<evidence type="ECO:0000259" key="3">
    <source>
        <dbReference type="Pfam" id="PF02517"/>
    </source>
</evidence>
<protein>
    <recommendedName>
        <fullName evidence="3">CAAX prenyl protease 2/Lysostaphin resistance protein A-like domain-containing protein</fullName>
    </recommendedName>
</protein>
<feature type="compositionally biased region" description="Basic and acidic residues" evidence="1">
    <location>
        <begin position="63"/>
        <end position="72"/>
    </location>
</feature>
<keyword evidence="5" id="KW-1185">Reference proteome</keyword>
<dbReference type="AlphaFoldDB" id="A0AAW1XEY7"/>
<dbReference type="Proteomes" id="UP001457282">
    <property type="component" value="Unassembled WGS sequence"/>
</dbReference>
<dbReference type="PANTHER" id="PTHR43592">
    <property type="entry name" value="CAAX AMINO TERMINAL PROTEASE"/>
    <property type="match status" value="1"/>
</dbReference>
<evidence type="ECO:0000313" key="5">
    <source>
        <dbReference type="Proteomes" id="UP001457282"/>
    </source>
</evidence>
<dbReference type="Pfam" id="PF02517">
    <property type="entry name" value="Rce1-like"/>
    <property type="match status" value="1"/>
</dbReference>
<comment type="caution">
    <text evidence="4">The sequence shown here is derived from an EMBL/GenBank/DDBJ whole genome shotgun (WGS) entry which is preliminary data.</text>
</comment>
<evidence type="ECO:0000256" key="2">
    <source>
        <dbReference type="SAM" id="Phobius"/>
    </source>
</evidence>
<proteinExistence type="predicted"/>
<feature type="domain" description="CAAX prenyl protease 2/Lysostaphin resistance protein A-like" evidence="3">
    <location>
        <begin position="195"/>
        <end position="282"/>
    </location>
</feature>
<accession>A0AAW1XEY7</accession>
<evidence type="ECO:0000256" key="1">
    <source>
        <dbReference type="SAM" id="MobiDB-lite"/>
    </source>
</evidence>
<keyword evidence="2" id="KW-0812">Transmembrane</keyword>
<keyword evidence="2" id="KW-0472">Membrane</keyword>
<name>A0AAW1XEY7_RUBAR</name>
<keyword evidence="2" id="KW-1133">Transmembrane helix</keyword>